<sequence length="132" mass="15090">MLISGDYCEKTETKDIYSWYNNFTSQIGPLGVITIIPLIAIMWTCERMAKRRQQNRVEEHLTGTFLKDGKPVNSEVVKKLLDQKSVDVVDADDTRPLAGNTVNKQKHKKEQKQEQRVPNDHGKRCKCGCISL</sequence>
<evidence type="ECO:0000313" key="3">
    <source>
        <dbReference type="EMBL" id="PAV61166.1"/>
    </source>
</evidence>
<keyword evidence="4" id="KW-1185">Reference proteome</keyword>
<accession>A0A2A2JHE8</accession>
<gene>
    <name evidence="3" type="ORF">WR25_26527</name>
</gene>
<organism evidence="3 4">
    <name type="scientific">Diploscapter pachys</name>
    <dbReference type="NCBI Taxonomy" id="2018661"/>
    <lineage>
        <taxon>Eukaryota</taxon>
        <taxon>Metazoa</taxon>
        <taxon>Ecdysozoa</taxon>
        <taxon>Nematoda</taxon>
        <taxon>Chromadorea</taxon>
        <taxon>Rhabditida</taxon>
        <taxon>Rhabditina</taxon>
        <taxon>Rhabditomorpha</taxon>
        <taxon>Rhabditoidea</taxon>
        <taxon>Rhabditidae</taxon>
        <taxon>Diploscapter</taxon>
    </lineage>
</organism>
<evidence type="ECO:0000256" key="1">
    <source>
        <dbReference type="SAM" id="MobiDB-lite"/>
    </source>
</evidence>
<proteinExistence type="predicted"/>
<name>A0A2A2JHE8_9BILA</name>
<dbReference type="STRING" id="2018661.A0A2A2JHE8"/>
<protein>
    <submittedName>
        <fullName evidence="3">Uncharacterized protein</fullName>
    </submittedName>
</protein>
<comment type="caution">
    <text evidence="3">The sequence shown here is derived from an EMBL/GenBank/DDBJ whole genome shotgun (WGS) entry which is preliminary data.</text>
</comment>
<keyword evidence="2" id="KW-0812">Transmembrane</keyword>
<feature type="region of interest" description="Disordered" evidence="1">
    <location>
        <begin position="91"/>
        <end position="121"/>
    </location>
</feature>
<keyword evidence="2" id="KW-1133">Transmembrane helix</keyword>
<dbReference type="AlphaFoldDB" id="A0A2A2JHE8"/>
<evidence type="ECO:0000256" key="2">
    <source>
        <dbReference type="SAM" id="Phobius"/>
    </source>
</evidence>
<dbReference type="OrthoDB" id="442731at2759"/>
<dbReference type="EMBL" id="LIAE01010430">
    <property type="protein sequence ID" value="PAV61166.1"/>
    <property type="molecule type" value="Genomic_DNA"/>
</dbReference>
<reference evidence="3 4" key="1">
    <citation type="journal article" date="2017" name="Curr. Biol.">
        <title>Genome architecture and evolution of a unichromosomal asexual nematode.</title>
        <authorList>
            <person name="Fradin H."/>
            <person name="Zegar C."/>
            <person name="Gutwein M."/>
            <person name="Lucas J."/>
            <person name="Kovtun M."/>
            <person name="Corcoran D."/>
            <person name="Baugh L.R."/>
            <person name="Kiontke K."/>
            <person name="Gunsalus K."/>
            <person name="Fitch D.H."/>
            <person name="Piano F."/>
        </authorList>
    </citation>
    <scope>NUCLEOTIDE SEQUENCE [LARGE SCALE GENOMIC DNA]</scope>
    <source>
        <strain evidence="3">PF1309</strain>
    </source>
</reference>
<dbReference type="Proteomes" id="UP000218231">
    <property type="component" value="Unassembled WGS sequence"/>
</dbReference>
<keyword evidence="2" id="KW-0472">Membrane</keyword>
<evidence type="ECO:0000313" key="4">
    <source>
        <dbReference type="Proteomes" id="UP000218231"/>
    </source>
</evidence>
<feature type="transmembrane region" description="Helical" evidence="2">
    <location>
        <begin position="27"/>
        <end position="45"/>
    </location>
</feature>
<feature type="compositionally biased region" description="Basic and acidic residues" evidence="1">
    <location>
        <begin position="111"/>
        <end position="121"/>
    </location>
</feature>